<dbReference type="Pfam" id="PF02017">
    <property type="entry name" value="CIDE-N"/>
    <property type="match status" value="1"/>
</dbReference>
<dbReference type="Pfam" id="PF01302">
    <property type="entry name" value="CAP_GLY"/>
    <property type="match status" value="2"/>
</dbReference>
<dbReference type="GO" id="GO:0006915">
    <property type="term" value="P:apoptotic process"/>
    <property type="evidence" value="ECO:0007669"/>
    <property type="project" value="UniProtKB-UniRule"/>
</dbReference>
<accession>K1P935</accession>
<proteinExistence type="predicted"/>
<dbReference type="GO" id="GO:0016787">
    <property type="term" value="F:hydrolase activity"/>
    <property type="evidence" value="ECO:0007669"/>
    <property type="project" value="UniProtKB-KW"/>
</dbReference>
<dbReference type="SMART" id="SM00266">
    <property type="entry name" value="CAD"/>
    <property type="match status" value="1"/>
</dbReference>
<keyword evidence="1" id="KW-0053">Apoptosis</keyword>
<dbReference type="InParanoid" id="K1P935"/>
<evidence type="ECO:0000256" key="2">
    <source>
        <dbReference type="SAM" id="MobiDB-lite"/>
    </source>
</evidence>
<dbReference type="SUPFAM" id="SSF54277">
    <property type="entry name" value="CAD &amp; PB1 domains"/>
    <property type="match status" value="1"/>
</dbReference>
<dbReference type="GO" id="GO:0042981">
    <property type="term" value="P:regulation of apoptotic process"/>
    <property type="evidence" value="ECO:0007669"/>
    <property type="project" value="TreeGrafter"/>
</dbReference>
<evidence type="ECO:0000256" key="1">
    <source>
        <dbReference type="ARBA" id="ARBA00022703"/>
    </source>
</evidence>
<feature type="compositionally biased region" description="Polar residues" evidence="2">
    <location>
        <begin position="387"/>
        <end position="398"/>
    </location>
</feature>
<dbReference type="Gene3D" id="2.30.30.190">
    <property type="entry name" value="CAP Gly-rich-like domain"/>
    <property type="match status" value="2"/>
</dbReference>
<dbReference type="InterPro" id="IPR003508">
    <property type="entry name" value="CIDE-N_dom"/>
</dbReference>
<dbReference type="Gene3D" id="3.10.20.10">
    <property type="match status" value="1"/>
</dbReference>
<keyword evidence="3" id="KW-0378">Hydrolase</keyword>
<dbReference type="PANTHER" id="PTHR12306">
    <property type="entry name" value="CELL DEATH ACTIVATOR CIDE"/>
    <property type="match status" value="1"/>
</dbReference>
<feature type="region of interest" description="Disordered" evidence="2">
    <location>
        <begin position="385"/>
        <end position="406"/>
    </location>
</feature>
<dbReference type="InterPro" id="IPR036859">
    <property type="entry name" value="CAP-Gly_dom_sf"/>
</dbReference>
<dbReference type="AlphaFoldDB" id="K1P935"/>
<evidence type="ECO:0000313" key="3">
    <source>
        <dbReference type="EMBL" id="EKC17968.1"/>
    </source>
</evidence>
<dbReference type="EMBL" id="JH818965">
    <property type="protein sequence ID" value="EKC17968.1"/>
    <property type="molecule type" value="Genomic_DNA"/>
</dbReference>
<gene>
    <name evidence="3" type="ORF">CGI_10017708</name>
</gene>
<dbReference type="PANTHER" id="PTHR12306:SF15">
    <property type="entry name" value="DNAATION FACTOR-RELATED PROTEIN 1, ISOFORM B-RELATED"/>
    <property type="match status" value="1"/>
</dbReference>
<reference evidence="3" key="1">
    <citation type="journal article" date="2012" name="Nature">
        <title>The oyster genome reveals stress adaptation and complexity of shell formation.</title>
        <authorList>
            <person name="Zhang G."/>
            <person name="Fang X."/>
            <person name="Guo X."/>
            <person name="Li L."/>
            <person name="Luo R."/>
            <person name="Xu F."/>
            <person name="Yang P."/>
            <person name="Zhang L."/>
            <person name="Wang X."/>
            <person name="Qi H."/>
            <person name="Xiong Z."/>
            <person name="Que H."/>
            <person name="Xie Y."/>
            <person name="Holland P.W."/>
            <person name="Paps J."/>
            <person name="Zhu Y."/>
            <person name="Wu F."/>
            <person name="Chen Y."/>
            <person name="Wang J."/>
            <person name="Peng C."/>
            <person name="Meng J."/>
            <person name="Yang L."/>
            <person name="Liu J."/>
            <person name="Wen B."/>
            <person name="Zhang N."/>
            <person name="Huang Z."/>
            <person name="Zhu Q."/>
            <person name="Feng Y."/>
            <person name="Mount A."/>
            <person name="Hedgecock D."/>
            <person name="Xu Z."/>
            <person name="Liu Y."/>
            <person name="Domazet-Loso T."/>
            <person name="Du Y."/>
            <person name="Sun X."/>
            <person name="Zhang S."/>
            <person name="Liu B."/>
            <person name="Cheng P."/>
            <person name="Jiang X."/>
            <person name="Li J."/>
            <person name="Fan D."/>
            <person name="Wang W."/>
            <person name="Fu W."/>
            <person name="Wang T."/>
            <person name="Wang B."/>
            <person name="Zhang J."/>
            <person name="Peng Z."/>
            <person name="Li Y."/>
            <person name="Li N."/>
            <person name="Wang J."/>
            <person name="Chen M."/>
            <person name="He Y."/>
            <person name="Tan F."/>
            <person name="Song X."/>
            <person name="Zheng Q."/>
            <person name="Huang R."/>
            <person name="Yang H."/>
            <person name="Du X."/>
            <person name="Chen L."/>
            <person name="Yang M."/>
            <person name="Gaffney P.M."/>
            <person name="Wang S."/>
            <person name="Luo L."/>
            <person name="She Z."/>
            <person name="Ming Y."/>
            <person name="Huang W."/>
            <person name="Zhang S."/>
            <person name="Huang B."/>
            <person name="Zhang Y."/>
            <person name="Qu T."/>
            <person name="Ni P."/>
            <person name="Miao G."/>
            <person name="Wang J."/>
            <person name="Wang Q."/>
            <person name="Steinberg C.E."/>
            <person name="Wang H."/>
            <person name="Li N."/>
            <person name="Qian L."/>
            <person name="Zhang G."/>
            <person name="Li Y."/>
            <person name="Yang H."/>
            <person name="Liu X."/>
            <person name="Wang J."/>
            <person name="Yin Y."/>
            <person name="Wang J."/>
        </authorList>
    </citation>
    <scope>NUCLEOTIDE SEQUENCE [LARGE SCALE GENOMIC DNA]</scope>
    <source>
        <strain evidence="3">05x7-T-G4-1.051#20</strain>
    </source>
</reference>
<dbReference type="PROSITE" id="PS51135">
    <property type="entry name" value="CIDE_N"/>
    <property type="match status" value="1"/>
</dbReference>
<dbReference type="SMART" id="SM01052">
    <property type="entry name" value="CAP_GLY"/>
    <property type="match status" value="2"/>
</dbReference>
<organism evidence="3">
    <name type="scientific">Magallana gigas</name>
    <name type="common">Pacific oyster</name>
    <name type="synonym">Crassostrea gigas</name>
    <dbReference type="NCBI Taxonomy" id="29159"/>
    <lineage>
        <taxon>Eukaryota</taxon>
        <taxon>Metazoa</taxon>
        <taxon>Spiralia</taxon>
        <taxon>Lophotrochozoa</taxon>
        <taxon>Mollusca</taxon>
        <taxon>Bivalvia</taxon>
        <taxon>Autobranchia</taxon>
        <taxon>Pteriomorphia</taxon>
        <taxon>Ostreida</taxon>
        <taxon>Ostreoidea</taxon>
        <taxon>Ostreidae</taxon>
        <taxon>Magallana</taxon>
    </lineage>
</organism>
<sequence>MSDQIGSVYYILLADKIGKKKERGIVRTTSEYVEVLPGTLLFLTEERFDKQTYILWWIFGTLDQENIEIECQPMDTRQLSKSEFALLQPIPVCEERLSVLQDQLWLKEGAELQIYDHVTVAVKGQPYLKGIIKYKGELPGVKGIQFGIELLGESKGKGTCDGMIRDRRFFTCEKNCGIFATIRDIRRDQYADRSDRLYQEEQKQIRESGLKEKDRIVWISDNGPEFGEVKWIGILPDSNRMDITVGVEFDNPVGSGTGKYKEHRLFFAKTNHASLVPIMGIMKASVYMEMNQWTGPLNDFIVASNPPCSKKPYQVWNHDKTVGRIISASKLEELQLKAKEKFDISTNVKLVLENGCIIDDEEAFQLLQGSVSAVFCLKEGESLSFAGPSTQSSASESVQGLPFETEDLNKSRNIGLTDTKLVGQ</sequence>
<dbReference type="InterPro" id="IPR000938">
    <property type="entry name" value="CAP-Gly_domain"/>
</dbReference>
<dbReference type="HOGENOM" id="CLU_647692_0_0_1"/>
<dbReference type="SUPFAM" id="SSF74924">
    <property type="entry name" value="Cap-Gly domain"/>
    <property type="match status" value="2"/>
</dbReference>
<name>K1P935_MAGGI</name>
<protein>
    <submittedName>
        <fullName evidence="3">Putative ubiquitin carboxyl-terminal hydrolase CYLD</fullName>
    </submittedName>
</protein>
<dbReference type="PROSITE" id="PS50245">
    <property type="entry name" value="CAP_GLY_2"/>
    <property type="match status" value="1"/>
</dbReference>